<gene>
    <name evidence="3" type="ORF">C6P45_000283</name>
</gene>
<dbReference type="Pfam" id="PF01722">
    <property type="entry name" value="BolA"/>
    <property type="match status" value="1"/>
</dbReference>
<evidence type="ECO:0000256" key="2">
    <source>
        <dbReference type="RuleBase" id="RU003860"/>
    </source>
</evidence>
<name>A0A9P6W8U7_MAUEX</name>
<evidence type="ECO:0000256" key="1">
    <source>
        <dbReference type="ARBA" id="ARBA00005578"/>
    </source>
</evidence>
<evidence type="ECO:0000313" key="3">
    <source>
        <dbReference type="EMBL" id="KAG0666181.1"/>
    </source>
</evidence>
<accession>A0A9P6W8U7</accession>
<sequence>MLKHLLKASSRAGRMTFKDQFFAVNRASVFTVNSRYYANEPPPLQEHFDTKEEEAVYKKLAEALNPKQLAVHDISGGCGSMYNIVIKSDKFNSLTTIKQHKLVNSILKEEIAKWHGLQLSTRKDK</sequence>
<dbReference type="Proteomes" id="UP000750334">
    <property type="component" value="Unassembled WGS sequence"/>
</dbReference>
<dbReference type="InterPro" id="IPR052275">
    <property type="entry name" value="Mt_Fe-S_assembly_factor"/>
</dbReference>
<comment type="similarity">
    <text evidence="1 2">Belongs to the BolA/IbaG family.</text>
</comment>
<dbReference type="PANTHER" id="PTHR46188">
    <property type="entry name" value="BOLA-LIKE PROTEIN 3"/>
    <property type="match status" value="1"/>
</dbReference>
<dbReference type="OrthoDB" id="203381at2759"/>
<reference evidence="3 4" key="1">
    <citation type="submission" date="2020-11" db="EMBL/GenBank/DDBJ databases">
        <title>Kefir isolates.</title>
        <authorList>
            <person name="Marcisauskas S."/>
            <person name="Kim Y."/>
            <person name="Blasche S."/>
        </authorList>
    </citation>
    <scope>NUCLEOTIDE SEQUENCE [LARGE SCALE GENOMIC DNA]</scope>
    <source>
        <strain evidence="3 4">OG2</strain>
    </source>
</reference>
<organism evidence="3 4">
    <name type="scientific">Maudiozyma exigua</name>
    <name type="common">Yeast</name>
    <name type="synonym">Kazachstania exigua</name>
    <dbReference type="NCBI Taxonomy" id="34358"/>
    <lineage>
        <taxon>Eukaryota</taxon>
        <taxon>Fungi</taxon>
        <taxon>Dikarya</taxon>
        <taxon>Ascomycota</taxon>
        <taxon>Saccharomycotina</taxon>
        <taxon>Saccharomycetes</taxon>
        <taxon>Saccharomycetales</taxon>
        <taxon>Saccharomycetaceae</taxon>
        <taxon>Maudiozyma</taxon>
    </lineage>
</organism>
<dbReference type="InterPro" id="IPR036065">
    <property type="entry name" value="BolA-like_sf"/>
</dbReference>
<comment type="caution">
    <text evidence="3">The sequence shown here is derived from an EMBL/GenBank/DDBJ whole genome shotgun (WGS) entry which is preliminary data.</text>
</comment>
<dbReference type="SUPFAM" id="SSF82657">
    <property type="entry name" value="BolA-like"/>
    <property type="match status" value="1"/>
</dbReference>
<proteinExistence type="inferred from homology"/>
<dbReference type="GO" id="GO:0005759">
    <property type="term" value="C:mitochondrial matrix"/>
    <property type="evidence" value="ECO:0007669"/>
    <property type="project" value="TreeGrafter"/>
</dbReference>
<evidence type="ECO:0008006" key="5">
    <source>
        <dbReference type="Google" id="ProtNLM"/>
    </source>
</evidence>
<dbReference type="EMBL" id="PUHR01000106">
    <property type="protein sequence ID" value="KAG0666181.1"/>
    <property type="molecule type" value="Genomic_DNA"/>
</dbReference>
<keyword evidence="4" id="KW-1185">Reference proteome</keyword>
<dbReference type="Gene3D" id="3.30.300.90">
    <property type="entry name" value="BolA-like"/>
    <property type="match status" value="1"/>
</dbReference>
<protein>
    <recommendedName>
        <fullName evidence="5">Altered inheritance of mitochondria protein 1</fullName>
    </recommendedName>
</protein>
<dbReference type="AlphaFoldDB" id="A0A9P6W8U7"/>
<dbReference type="PANTHER" id="PTHR46188:SF1">
    <property type="entry name" value="BOLA-LIKE PROTEIN 3"/>
    <property type="match status" value="1"/>
</dbReference>
<dbReference type="InterPro" id="IPR002634">
    <property type="entry name" value="BolA"/>
</dbReference>
<evidence type="ECO:0000313" key="4">
    <source>
        <dbReference type="Proteomes" id="UP000750334"/>
    </source>
</evidence>